<organism evidence="1 2">
    <name type="scientific">Candidatus Magnetoglobus multicellularis str. Araruama</name>
    <dbReference type="NCBI Taxonomy" id="890399"/>
    <lineage>
        <taxon>Bacteria</taxon>
        <taxon>Pseudomonadati</taxon>
        <taxon>Thermodesulfobacteriota</taxon>
        <taxon>Desulfobacteria</taxon>
        <taxon>Desulfobacterales</taxon>
        <taxon>Desulfobacteraceae</taxon>
        <taxon>Candidatus Magnetoglobus</taxon>
    </lineage>
</organism>
<sequence length="96" mass="11238">MVNQNITKQLIQYNKSVFENAYTMITMLQDYATNLSSTLISQIPWFPEDAKKAIQETSDLFKEARSNYKMAVDDGFLKLQDMSFSNFDDMFRNKDN</sequence>
<proteinExistence type="predicted"/>
<protein>
    <submittedName>
        <fullName evidence="1">Uncharacterized protein</fullName>
    </submittedName>
</protein>
<gene>
    <name evidence="1" type="ORF">OMM_08781</name>
</gene>
<evidence type="ECO:0000313" key="2">
    <source>
        <dbReference type="Proteomes" id="UP000189670"/>
    </source>
</evidence>
<accession>A0A1V1P6Q2</accession>
<dbReference type="EMBL" id="ATBP01000416">
    <property type="protein sequence ID" value="ETR70490.1"/>
    <property type="molecule type" value="Genomic_DNA"/>
</dbReference>
<comment type="caution">
    <text evidence="1">The sequence shown here is derived from an EMBL/GenBank/DDBJ whole genome shotgun (WGS) entry which is preliminary data.</text>
</comment>
<dbReference type="Proteomes" id="UP000189670">
    <property type="component" value="Unassembled WGS sequence"/>
</dbReference>
<name>A0A1V1P6Q2_9BACT</name>
<dbReference type="AlphaFoldDB" id="A0A1V1P6Q2"/>
<evidence type="ECO:0000313" key="1">
    <source>
        <dbReference type="EMBL" id="ETR70490.1"/>
    </source>
</evidence>
<reference evidence="2" key="1">
    <citation type="submission" date="2012-11" db="EMBL/GenBank/DDBJ databases">
        <authorList>
            <person name="Lucero-Rivera Y.E."/>
            <person name="Tovar-Ramirez D."/>
        </authorList>
    </citation>
    <scope>NUCLEOTIDE SEQUENCE [LARGE SCALE GENOMIC DNA]</scope>
    <source>
        <strain evidence="2">Araruama</strain>
    </source>
</reference>